<reference evidence="1 2" key="1">
    <citation type="submission" date="2012-08" db="EMBL/GenBank/DDBJ databases">
        <authorList>
            <person name="Harkins D.M."/>
            <person name="Durkin A.S."/>
            <person name="Selengut J.D."/>
            <person name="Sanka R."/>
            <person name="DePew J."/>
            <person name="Purushe J."/>
            <person name="Matthias M.A."/>
            <person name="Vinetz J.M."/>
            <person name="Sutton G.G."/>
            <person name="Nelson W.C."/>
            <person name="Fouts D.E."/>
        </authorList>
    </citation>
    <scope>NUCLEOTIDE SEQUENCE [LARGE SCALE GENOMIC DNA]</scope>
    <source>
        <strain evidence="1 2">MMD4847</strain>
    </source>
</reference>
<dbReference type="EMBL" id="AHOM02000008">
    <property type="protein sequence ID" value="EJZ41994.1"/>
    <property type="molecule type" value="Genomic_DNA"/>
</dbReference>
<organism evidence="1 2">
    <name type="scientific">Leptospira licerasiae str. MMD4847</name>
    <dbReference type="NCBI Taxonomy" id="1049971"/>
    <lineage>
        <taxon>Bacteria</taxon>
        <taxon>Pseudomonadati</taxon>
        <taxon>Spirochaetota</taxon>
        <taxon>Spirochaetia</taxon>
        <taxon>Leptospirales</taxon>
        <taxon>Leptospiraceae</taxon>
        <taxon>Leptospira</taxon>
    </lineage>
</organism>
<gene>
    <name evidence="1" type="ORF">LEP1GSC178_0656</name>
</gene>
<proteinExistence type="predicted"/>
<comment type="caution">
    <text evidence="1">The sequence shown here is derived from an EMBL/GenBank/DDBJ whole genome shotgun (WGS) entry which is preliminary data.</text>
</comment>
<dbReference type="Proteomes" id="UP000018720">
    <property type="component" value="Unassembled WGS sequence"/>
</dbReference>
<name>A0ABN0H8U3_9LEPT</name>
<protein>
    <submittedName>
        <fullName evidence="1">Uncharacterized protein</fullName>
    </submittedName>
</protein>
<accession>A0ABN0H8U3</accession>
<keyword evidence="2" id="KW-1185">Reference proteome</keyword>
<sequence>MWEKPFPLYTKNPLISIPIYILNTCWNSYKSTQNLNIPFSGK</sequence>
<evidence type="ECO:0000313" key="1">
    <source>
        <dbReference type="EMBL" id="EJZ41994.1"/>
    </source>
</evidence>
<evidence type="ECO:0000313" key="2">
    <source>
        <dbReference type="Proteomes" id="UP000018720"/>
    </source>
</evidence>